<reference evidence="2" key="1">
    <citation type="submission" date="2023-08" db="EMBL/GenBank/DDBJ databases">
        <authorList>
            <person name="Alioto T."/>
            <person name="Alioto T."/>
            <person name="Gomez Garrido J."/>
        </authorList>
    </citation>
    <scope>NUCLEOTIDE SEQUENCE</scope>
</reference>
<feature type="region of interest" description="Disordered" evidence="1">
    <location>
        <begin position="1"/>
        <end position="31"/>
    </location>
</feature>
<dbReference type="Proteomes" id="UP001178508">
    <property type="component" value="Chromosome 8"/>
</dbReference>
<organism evidence="2 3">
    <name type="scientific">Xyrichtys novacula</name>
    <name type="common">Pearly razorfish</name>
    <name type="synonym">Hemipteronotus novacula</name>
    <dbReference type="NCBI Taxonomy" id="13765"/>
    <lineage>
        <taxon>Eukaryota</taxon>
        <taxon>Metazoa</taxon>
        <taxon>Chordata</taxon>
        <taxon>Craniata</taxon>
        <taxon>Vertebrata</taxon>
        <taxon>Euteleostomi</taxon>
        <taxon>Actinopterygii</taxon>
        <taxon>Neopterygii</taxon>
        <taxon>Teleostei</taxon>
        <taxon>Neoteleostei</taxon>
        <taxon>Acanthomorphata</taxon>
        <taxon>Eupercaria</taxon>
        <taxon>Labriformes</taxon>
        <taxon>Labridae</taxon>
        <taxon>Xyrichtys</taxon>
    </lineage>
</organism>
<sequence>VASARSSRVSPLCPSYSKLSLASCSSSSSNSTSRVITWLSTALRVHNEEGHPSAHEGTPHVPCLLTVLLTSTPEELLPELAKH</sequence>
<evidence type="ECO:0000313" key="3">
    <source>
        <dbReference type="Proteomes" id="UP001178508"/>
    </source>
</evidence>
<name>A0AAV1FNS8_XYRNO</name>
<dbReference type="AlphaFoldDB" id="A0AAV1FNS8"/>
<proteinExistence type="predicted"/>
<gene>
    <name evidence="2" type="ORF">XNOV1_A030848</name>
</gene>
<protein>
    <submittedName>
        <fullName evidence="2">Uncharacterized protein</fullName>
    </submittedName>
</protein>
<keyword evidence="3" id="KW-1185">Reference proteome</keyword>
<accession>A0AAV1FNS8</accession>
<dbReference type="EMBL" id="OY660871">
    <property type="protein sequence ID" value="CAJ1062621.1"/>
    <property type="molecule type" value="Genomic_DNA"/>
</dbReference>
<feature type="non-terminal residue" evidence="2">
    <location>
        <position position="83"/>
    </location>
</feature>
<feature type="compositionally biased region" description="Low complexity" evidence="1">
    <location>
        <begin position="15"/>
        <end position="31"/>
    </location>
</feature>
<feature type="non-terminal residue" evidence="2">
    <location>
        <position position="1"/>
    </location>
</feature>
<evidence type="ECO:0000256" key="1">
    <source>
        <dbReference type="SAM" id="MobiDB-lite"/>
    </source>
</evidence>
<evidence type="ECO:0000313" key="2">
    <source>
        <dbReference type="EMBL" id="CAJ1062621.1"/>
    </source>
</evidence>